<gene>
    <name evidence="1" type="ORF">rCG_55302</name>
</gene>
<protein>
    <submittedName>
        <fullName evidence="1">RCG55302, isoform CRA_b</fullName>
    </submittedName>
</protein>
<dbReference type="Proteomes" id="UP000234681">
    <property type="component" value="Chromosome 5"/>
</dbReference>
<proteinExistence type="predicted"/>
<evidence type="ECO:0000313" key="2">
    <source>
        <dbReference type="Proteomes" id="UP000234681"/>
    </source>
</evidence>
<dbReference type="EMBL" id="CH473978">
    <property type="protein sequence ID" value="EDM10482.1"/>
    <property type="molecule type" value="Genomic_DNA"/>
</dbReference>
<reference evidence="1 2" key="1">
    <citation type="submission" date="2005-09" db="EMBL/GenBank/DDBJ databases">
        <authorList>
            <person name="Mural R.J."/>
            <person name="Li P.W."/>
            <person name="Adams M.D."/>
            <person name="Amanatides P.G."/>
            <person name="Baden-Tillson H."/>
            <person name="Barnstead M."/>
            <person name="Chin S.H."/>
            <person name="Dew I."/>
            <person name="Evans C.A."/>
            <person name="Ferriera S."/>
            <person name="Flanigan M."/>
            <person name="Fosler C."/>
            <person name="Glodek A."/>
            <person name="Gu Z."/>
            <person name="Holt R.A."/>
            <person name="Jennings D."/>
            <person name="Kraft C.L."/>
            <person name="Lu F."/>
            <person name="Nguyen T."/>
            <person name="Nusskern D.R."/>
            <person name="Pfannkoch C.M."/>
            <person name="Sitter C."/>
            <person name="Sutton G.G."/>
            <person name="Venter J.C."/>
            <person name="Wang Z."/>
            <person name="Woodage T."/>
            <person name="Zheng X.H."/>
            <person name="Zhong F."/>
        </authorList>
    </citation>
    <scope>NUCLEOTIDE SEQUENCE [LARGE SCALE GENOMIC DNA]</scope>
    <source>
        <strain>BN</strain>
        <strain evidence="2">Sprague-Dawley</strain>
    </source>
</reference>
<organism evidence="1 2">
    <name type="scientific">Rattus norvegicus</name>
    <name type="common">Rat</name>
    <dbReference type="NCBI Taxonomy" id="10116"/>
    <lineage>
        <taxon>Eukaryota</taxon>
        <taxon>Metazoa</taxon>
        <taxon>Chordata</taxon>
        <taxon>Craniata</taxon>
        <taxon>Vertebrata</taxon>
        <taxon>Euteleostomi</taxon>
        <taxon>Mammalia</taxon>
        <taxon>Eutheria</taxon>
        <taxon>Euarchontoglires</taxon>
        <taxon>Glires</taxon>
        <taxon>Rodentia</taxon>
        <taxon>Myomorpha</taxon>
        <taxon>Muroidea</taxon>
        <taxon>Muridae</taxon>
        <taxon>Murinae</taxon>
        <taxon>Rattus</taxon>
    </lineage>
</organism>
<evidence type="ECO:0000313" key="1">
    <source>
        <dbReference type="EMBL" id="EDM10482.1"/>
    </source>
</evidence>
<sequence>MAAYIYKLNLFTLFRIRCLLKVCFYSRQSSHVTVLKFLYSHF</sequence>
<name>A6J826_RAT</name>
<dbReference type="AlphaFoldDB" id="A6J826"/>
<accession>A6J826</accession>